<keyword evidence="10 14" id="KW-0547">Nucleotide-binding</keyword>
<evidence type="ECO:0000256" key="4">
    <source>
        <dbReference type="ARBA" id="ARBA00003889"/>
    </source>
</evidence>
<dbReference type="GO" id="GO:0008820">
    <property type="term" value="F:cobinamide phosphate guanylyltransferase activity"/>
    <property type="evidence" value="ECO:0007669"/>
    <property type="project" value="UniProtKB-UniRule"/>
</dbReference>
<dbReference type="Gene3D" id="3.40.50.300">
    <property type="entry name" value="P-loop containing nucleotide triphosphate hydrolases"/>
    <property type="match status" value="1"/>
</dbReference>
<keyword evidence="9 14" id="KW-0808">Transferase</keyword>
<feature type="binding site" evidence="16">
    <location>
        <position position="81"/>
    </location>
    <ligand>
        <name>GTP</name>
        <dbReference type="ChEBI" id="CHEBI:37565"/>
    </ligand>
</feature>
<dbReference type="GO" id="GO:0005525">
    <property type="term" value="F:GTP binding"/>
    <property type="evidence" value="ECO:0007669"/>
    <property type="project" value="UniProtKB-UniRule"/>
</dbReference>
<comment type="similarity">
    <text evidence="7 14">Belongs to the CobU/CobP family.</text>
</comment>
<keyword evidence="11 14" id="KW-0418">Kinase</keyword>
<dbReference type="EC" id="2.7.1.156" evidence="14"/>
<evidence type="ECO:0000313" key="18">
    <source>
        <dbReference type="EMBL" id="SDX05551.1"/>
    </source>
</evidence>
<comment type="caution">
    <text evidence="17">The sequence shown here is derived from an EMBL/GenBank/DDBJ whole genome shotgun (WGS) entry which is preliminary data.</text>
</comment>
<dbReference type="PIRSF" id="PIRSF006135">
    <property type="entry name" value="CobU"/>
    <property type="match status" value="1"/>
</dbReference>
<dbReference type="PANTHER" id="PTHR34848:SF1">
    <property type="entry name" value="BIFUNCTIONAL ADENOSYLCOBALAMIN BIOSYNTHESIS PROTEIN COBU"/>
    <property type="match status" value="1"/>
</dbReference>
<feature type="binding site" evidence="16">
    <location>
        <position position="60"/>
    </location>
    <ligand>
        <name>GTP</name>
        <dbReference type="ChEBI" id="CHEBI:37565"/>
    </ligand>
</feature>
<evidence type="ECO:0000313" key="20">
    <source>
        <dbReference type="Proteomes" id="UP000634647"/>
    </source>
</evidence>
<evidence type="ECO:0000313" key="17">
    <source>
        <dbReference type="EMBL" id="GHE02140.1"/>
    </source>
</evidence>
<comment type="pathway">
    <text evidence="6 14">Cofactor biosynthesis; adenosylcobalamin biosynthesis; adenosylcobalamin from cob(II)yrinate a,c-diamide: step 5/7.</text>
</comment>
<keyword evidence="19" id="KW-1185">Reference proteome</keyword>
<dbReference type="GO" id="GO:0009236">
    <property type="term" value="P:cobalamin biosynthetic process"/>
    <property type="evidence" value="ECO:0007669"/>
    <property type="project" value="UniProtKB-UniRule"/>
</dbReference>
<evidence type="ECO:0000256" key="11">
    <source>
        <dbReference type="ARBA" id="ARBA00022777"/>
    </source>
</evidence>
<dbReference type="InterPro" id="IPR027417">
    <property type="entry name" value="P-loop_NTPase"/>
</dbReference>
<evidence type="ECO:0000256" key="13">
    <source>
        <dbReference type="ARBA" id="ARBA00023134"/>
    </source>
</evidence>
<evidence type="ECO:0000256" key="3">
    <source>
        <dbReference type="ARBA" id="ARBA00001522"/>
    </source>
</evidence>
<feature type="active site" description="GMP-histidine intermediate" evidence="15">
    <location>
        <position position="48"/>
    </location>
</feature>
<dbReference type="EC" id="2.7.7.62" evidence="14"/>
<keyword evidence="18" id="KW-0548">Nucleotidyltransferase</keyword>
<reference evidence="18 19" key="2">
    <citation type="submission" date="2016-10" db="EMBL/GenBank/DDBJ databases">
        <authorList>
            <person name="Varghese N."/>
            <person name="Submissions S."/>
        </authorList>
    </citation>
    <scope>NUCLEOTIDE SEQUENCE [LARGE SCALE GENOMIC DNA]</scope>
    <source>
        <strain evidence="18 19">DSM 24802</strain>
    </source>
</reference>
<evidence type="ECO:0000256" key="14">
    <source>
        <dbReference type="PIRNR" id="PIRNR006135"/>
    </source>
</evidence>
<evidence type="ECO:0000256" key="1">
    <source>
        <dbReference type="ARBA" id="ARBA00000312"/>
    </source>
</evidence>
<feature type="binding site" evidence="16">
    <location>
        <begin position="7"/>
        <end position="14"/>
    </location>
    <ligand>
        <name>GTP</name>
        <dbReference type="ChEBI" id="CHEBI:37565"/>
    </ligand>
</feature>
<evidence type="ECO:0000256" key="7">
    <source>
        <dbReference type="ARBA" id="ARBA00007490"/>
    </source>
</evidence>
<comment type="catalytic activity">
    <reaction evidence="2 14">
        <text>adenosylcob(III)inamide phosphate + GTP + H(+) = adenosylcob(III)inamide-GDP + diphosphate</text>
        <dbReference type="Rhea" id="RHEA:22712"/>
        <dbReference type="ChEBI" id="CHEBI:15378"/>
        <dbReference type="ChEBI" id="CHEBI:33019"/>
        <dbReference type="ChEBI" id="CHEBI:37565"/>
        <dbReference type="ChEBI" id="CHEBI:58502"/>
        <dbReference type="ChEBI" id="CHEBI:60487"/>
        <dbReference type="EC" id="2.7.7.62"/>
    </reaction>
</comment>
<sequence length="166" mass="17559">MILLITGGARSGKSGYAEARTLAVPGVPQYIATAQARDAEMSARIAAHQARRGAPWRDHEVPLELVAALAQTDGAGPRLVDCLTLWLANLMEAGRDWRAEGLALAKALGSQQSPVILVTNEVGMGIVPDNALARAYRDAAGWLNQTVAEAADEVHFLVSGLPLKVK</sequence>
<evidence type="ECO:0000313" key="19">
    <source>
        <dbReference type="Proteomes" id="UP000199541"/>
    </source>
</evidence>
<accession>A0AAN4URD0</accession>
<evidence type="ECO:0000256" key="12">
    <source>
        <dbReference type="ARBA" id="ARBA00022840"/>
    </source>
</evidence>
<dbReference type="InterPro" id="IPR003203">
    <property type="entry name" value="CobU/CobP"/>
</dbReference>
<dbReference type="Proteomes" id="UP000199541">
    <property type="component" value="Unassembled WGS sequence"/>
</dbReference>
<dbReference type="Proteomes" id="UP000634647">
    <property type="component" value="Unassembled WGS sequence"/>
</dbReference>
<dbReference type="GO" id="GO:0043752">
    <property type="term" value="F:adenosylcobinamide kinase activity"/>
    <property type="evidence" value="ECO:0007669"/>
    <property type="project" value="UniProtKB-EC"/>
</dbReference>
<gene>
    <name evidence="17" type="primary">cobP</name>
    <name evidence="17" type="ORF">GCM10008024_20560</name>
    <name evidence="18" type="ORF">SAMN05444006_109110</name>
</gene>
<evidence type="ECO:0000256" key="16">
    <source>
        <dbReference type="PIRSR" id="PIRSR006135-2"/>
    </source>
</evidence>
<reference evidence="17" key="1">
    <citation type="journal article" date="2014" name="Int. J. Syst. Evol. Microbiol.">
        <title>Complete genome sequence of Corynebacterium casei LMG S-19264T (=DSM 44701T), isolated from a smear-ripened cheese.</title>
        <authorList>
            <consortium name="US DOE Joint Genome Institute (JGI-PGF)"/>
            <person name="Walter F."/>
            <person name="Albersmeier A."/>
            <person name="Kalinowski J."/>
            <person name="Ruckert C."/>
        </authorList>
    </citation>
    <scope>NUCLEOTIDE SEQUENCE</scope>
    <source>
        <strain evidence="17">CGMCC 1.10859</strain>
    </source>
</reference>
<organism evidence="17 20">
    <name type="scientific">Allgaiera indica</name>
    <dbReference type="NCBI Taxonomy" id="765699"/>
    <lineage>
        <taxon>Bacteria</taxon>
        <taxon>Pseudomonadati</taxon>
        <taxon>Pseudomonadota</taxon>
        <taxon>Alphaproteobacteria</taxon>
        <taxon>Rhodobacterales</taxon>
        <taxon>Paracoccaceae</taxon>
        <taxon>Allgaiera</taxon>
    </lineage>
</organism>
<comment type="catalytic activity">
    <reaction evidence="3">
        <text>adenosylcob(III)inamide + GTP = adenosylcob(III)inamide phosphate + GDP + H(+)</text>
        <dbReference type="Rhea" id="RHEA:15765"/>
        <dbReference type="ChEBI" id="CHEBI:2480"/>
        <dbReference type="ChEBI" id="CHEBI:15378"/>
        <dbReference type="ChEBI" id="CHEBI:37565"/>
        <dbReference type="ChEBI" id="CHEBI:58189"/>
        <dbReference type="ChEBI" id="CHEBI:58502"/>
        <dbReference type="EC" id="2.7.1.156"/>
    </reaction>
</comment>
<protein>
    <recommendedName>
        <fullName evidence="14">Bifunctional adenosylcobalamin biosynthesis protein</fullName>
        <ecNumber evidence="14">2.7.1.156</ecNumber>
        <ecNumber evidence="14">2.7.7.62</ecNumber>
    </recommendedName>
</protein>
<dbReference type="EMBL" id="FNOB01000009">
    <property type="protein sequence ID" value="SDX05551.1"/>
    <property type="molecule type" value="Genomic_DNA"/>
</dbReference>
<dbReference type="EMBL" id="BNAB01000008">
    <property type="protein sequence ID" value="GHE02140.1"/>
    <property type="molecule type" value="Genomic_DNA"/>
</dbReference>
<dbReference type="Pfam" id="PF02283">
    <property type="entry name" value="CobU"/>
    <property type="match status" value="1"/>
</dbReference>
<dbReference type="PANTHER" id="PTHR34848">
    <property type="match status" value="1"/>
</dbReference>
<comment type="function">
    <text evidence="4 14">Catalyzes ATP-dependent phosphorylation of adenosylcobinamide and addition of GMP to adenosylcobinamide phosphate.</text>
</comment>
<dbReference type="AlphaFoldDB" id="A0AAN4URD0"/>
<dbReference type="RefSeq" id="WP_035845418.1">
    <property type="nucleotide sequence ID" value="NZ_BNAB01000008.1"/>
</dbReference>
<evidence type="ECO:0000256" key="5">
    <source>
        <dbReference type="ARBA" id="ARBA00004692"/>
    </source>
</evidence>
<proteinExistence type="inferred from homology"/>
<evidence type="ECO:0000256" key="6">
    <source>
        <dbReference type="ARBA" id="ARBA00005159"/>
    </source>
</evidence>
<dbReference type="CDD" id="cd00544">
    <property type="entry name" value="CobU"/>
    <property type="match status" value="1"/>
</dbReference>
<evidence type="ECO:0000256" key="9">
    <source>
        <dbReference type="ARBA" id="ARBA00022679"/>
    </source>
</evidence>
<evidence type="ECO:0000256" key="8">
    <source>
        <dbReference type="ARBA" id="ARBA00022573"/>
    </source>
</evidence>
<evidence type="ECO:0000256" key="2">
    <source>
        <dbReference type="ARBA" id="ARBA00000711"/>
    </source>
</evidence>
<dbReference type="NCBIfam" id="NF004469">
    <property type="entry name" value="PRK05800.1"/>
    <property type="match status" value="1"/>
</dbReference>
<feature type="binding site" evidence="16">
    <location>
        <begin position="32"/>
        <end position="34"/>
    </location>
    <ligand>
        <name>GTP</name>
        <dbReference type="ChEBI" id="CHEBI:37565"/>
    </ligand>
</feature>
<keyword evidence="12 14" id="KW-0067">ATP-binding</keyword>
<keyword evidence="13 14" id="KW-0342">GTP-binding</keyword>
<comment type="catalytic activity">
    <reaction evidence="1 14">
        <text>adenosylcob(III)inamide + ATP = adenosylcob(III)inamide phosphate + ADP + H(+)</text>
        <dbReference type="Rhea" id="RHEA:15769"/>
        <dbReference type="ChEBI" id="CHEBI:2480"/>
        <dbReference type="ChEBI" id="CHEBI:15378"/>
        <dbReference type="ChEBI" id="CHEBI:30616"/>
        <dbReference type="ChEBI" id="CHEBI:58502"/>
        <dbReference type="ChEBI" id="CHEBI:456216"/>
        <dbReference type="EC" id="2.7.1.156"/>
    </reaction>
</comment>
<name>A0AAN4URD0_9RHOB</name>
<comment type="pathway">
    <text evidence="5 14">Cofactor biosynthesis; adenosylcobalamin biosynthesis; adenosylcobalamin from cob(II)yrinate a,c-diamide: step 6/7.</text>
</comment>
<dbReference type="SUPFAM" id="SSF52540">
    <property type="entry name" value="P-loop containing nucleoside triphosphate hydrolases"/>
    <property type="match status" value="1"/>
</dbReference>
<evidence type="ECO:0000256" key="10">
    <source>
        <dbReference type="ARBA" id="ARBA00022741"/>
    </source>
</evidence>
<evidence type="ECO:0000256" key="15">
    <source>
        <dbReference type="PIRSR" id="PIRSR006135-1"/>
    </source>
</evidence>
<keyword evidence="8 14" id="KW-0169">Cobalamin biosynthesis</keyword>
<dbReference type="GO" id="GO:0005524">
    <property type="term" value="F:ATP binding"/>
    <property type="evidence" value="ECO:0007669"/>
    <property type="project" value="UniProtKB-UniRule"/>
</dbReference>
<reference evidence="17" key="3">
    <citation type="submission" date="2023-06" db="EMBL/GenBank/DDBJ databases">
        <authorList>
            <person name="Sun Q."/>
            <person name="Zhou Y."/>
        </authorList>
    </citation>
    <scope>NUCLEOTIDE SEQUENCE</scope>
    <source>
        <strain evidence="17">CGMCC 1.10859</strain>
    </source>
</reference>